<evidence type="ECO:0000256" key="8">
    <source>
        <dbReference type="ARBA" id="ARBA00022958"/>
    </source>
</evidence>
<keyword evidence="6 12" id="KW-0812">Transmembrane</keyword>
<evidence type="ECO:0000313" key="16">
    <source>
        <dbReference type="Proteomes" id="UP001161325"/>
    </source>
</evidence>
<comment type="caution">
    <text evidence="15">The sequence shown here is derived from an EMBL/GenBank/DDBJ whole genome shotgun (WGS) entry which is preliminary data.</text>
</comment>
<feature type="domain" description="K+ potassium transporter integral membrane" evidence="13">
    <location>
        <begin position="41"/>
        <end position="492"/>
    </location>
</feature>
<feature type="transmembrane region" description="Helical" evidence="12">
    <location>
        <begin position="426"/>
        <end position="446"/>
    </location>
</feature>
<evidence type="ECO:0000256" key="5">
    <source>
        <dbReference type="ARBA" id="ARBA00022538"/>
    </source>
</evidence>
<keyword evidence="5 12" id="KW-0633">Potassium transport</keyword>
<dbReference type="PANTHER" id="PTHR30540">
    <property type="entry name" value="OSMOTIC STRESS POTASSIUM TRANSPORTER"/>
    <property type="match status" value="1"/>
</dbReference>
<protein>
    <recommendedName>
        <fullName evidence="12">Probable potassium transport system protein Kup</fullName>
    </recommendedName>
</protein>
<dbReference type="Pfam" id="PF22776">
    <property type="entry name" value="K_trans_C"/>
    <property type="match status" value="1"/>
</dbReference>
<dbReference type="GO" id="GO:0015293">
    <property type="term" value="F:symporter activity"/>
    <property type="evidence" value="ECO:0007669"/>
    <property type="project" value="UniProtKB-UniRule"/>
</dbReference>
<dbReference type="InterPro" id="IPR003855">
    <property type="entry name" value="K+_transporter"/>
</dbReference>
<evidence type="ECO:0000256" key="10">
    <source>
        <dbReference type="ARBA" id="ARBA00023065"/>
    </source>
</evidence>
<dbReference type="Pfam" id="PF02705">
    <property type="entry name" value="K_trans"/>
    <property type="match status" value="1"/>
</dbReference>
<feature type="transmembrane region" description="Helical" evidence="12">
    <location>
        <begin position="316"/>
        <end position="345"/>
    </location>
</feature>
<feature type="transmembrane region" description="Helical" evidence="12">
    <location>
        <begin position="198"/>
        <end position="219"/>
    </location>
</feature>
<evidence type="ECO:0000256" key="11">
    <source>
        <dbReference type="ARBA" id="ARBA00023136"/>
    </source>
</evidence>
<evidence type="ECO:0000259" key="14">
    <source>
        <dbReference type="Pfam" id="PF22776"/>
    </source>
</evidence>
<dbReference type="GO" id="GO:0005886">
    <property type="term" value="C:plasma membrane"/>
    <property type="evidence" value="ECO:0007669"/>
    <property type="project" value="UniProtKB-SubCell"/>
</dbReference>
<evidence type="ECO:0000313" key="15">
    <source>
        <dbReference type="EMBL" id="GLC25240.1"/>
    </source>
</evidence>
<feature type="transmembrane region" description="Helical" evidence="12">
    <location>
        <begin position="274"/>
        <end position="296"/>
    </location>
</feature>
<reference evidence="15" key="1">
    <citation type="submission" date="2022-08" db="EMBL/GenBank/DDBJ databases">
        <title>Draft genome sequencing of Roseisolibacter agri AW1220.</title>
        <authorList>
            <person name="Tobiishi Y."/>
            <person name="Tonouchi A."/>
        </authorList>
    </citation>
    <scope>NUCLEOTIDE SEQUENCE</scope>
    <source>
        <strain evidence="15">AW1220</strain>
    </source>
</reference>
<comment type="subcellular location">
    <subcellularLocation>
        <location evidence="12">Cell membrane</location>
        <topology evidence="12">Multi-pass membrane protein</topology>
    </subcellularLocation>
    <subcellularLocation>
        <location evidence="1">Membrane</location>
        <topology evidence="1">Multi-pass membrane protein</topology>
    </subcellularLocation>
</comment>
<dbReference type="GO" id="GO:0015079">
    <property type="term" value="F:potassium ion transmembrane transporter activity"/>
    <property type="evidence" value="ECO:0007669"/>
    <property type="project" value="UniProtKB-UniRule"/>
</dbReference>
<evidence type="ECO:0000256" key="3">
    <source>
        <dbReference type="ARBA" id="ARBA00022448"/>
    </source>
</evidence>
<dbReference type="InterPro" id="IPR023051">
    <property type="entry name" value="Kup"/>
</dbReference>
<name>A0AA37V0W6_9BACT</name>
<dbReference type="InterPro" id="IPR053952">
    <property type="entry name" value="K_trans_C"/>
</dbReference>
<keyword evidence="9 12" id="KW-1133">Transmembrane helix</keyword>
<dbReference type="HAMAP" id="MF_01522">
    <property type="entry name" value="Kup"/>
    <property type="match status" value="1"/>
</dbReference>
<evidence type="ECO:0000256" key="1">
    <source>
        <dbReference type="ARBA" id="ARBA00004141"/>
    </source>
</evidence>
<accession>A0AA37V0W6</accession>
<evidence type="ECO:0000256" key="6">
    <source>
        <dbReference type="ARBA" id="ARBA00022692"/>
    </source>
</evidence>
<evidence type="ECO:0000256" key="4">
    <source>
        <dbReference type="ARBA" id="ARBA00022475"/>
    </source>
</evidence>
<proteinExistence type="inferred from homology"/>
<feature type="transmembrane region" description="Helical" evidence="12">
    <location>
        <begin position="392"/>
        <end position="414"/>
    </location>
</feature>
<feature type="transmembrane region" description="Helical" evidence="12">
    <location>
        <begin position="36"/>
        <end position="58"/>
    </location>
</feature>
<evidence type="ECO:0000259" key="13">
    <source>
        <dbReference type="Pfam" id="PF02705"/>
    </source>
</evidence>
<feature type="transmembrane region" description="Helical" evidence="12">
    <location>
        <begin position="78"/>
        <end position="98"/>
    </location>
</feature>
<feature type="transmembrane region" description="Helical" evidence="12">
    <location>
        <begin position="129"/>
        <end position="148"/>
    </location>
</feature>
<gene>
    <name evidence="15" type="primary">kup1_1</name>
    <name evidence="12" type="synonym">kup</name>
    <name evidence="15" type="ORF">rosag_17530</name>
</gene>
<comment type="similarity">
    <text evidence="2 12">Belongs to the HAK/KUP transporter (TC 2.A.72) family.</text>
</comment>
<evidence type="ECO:0000256" key="7">
    <source>
        <dbReference type="ARBA" id="ARBA00022847"/>
    </source>
</evidence>
<organism evidence="15 16">
    <name type="scientific">Roseisolibacter agri</name>
    <dbReference type="NCBI Taxonomy" id="2014610"/>
    <lineage>
        <taxon>Bacteria</taxon>
        <taxon>Pseudomonadati</taxon>
        <taxon>Gemmatimonadota</taxon>
        <taxon>Gemmatimonadia</taxon>
        <taxon>Gemmatimonadales</taxon>
        <taxon>Gemmatimonadaceae</taxon>
        <taxon>Roseisolibacter</taxon>
    </lineage>
</organism>
<sequence>MSATPVPVAADPATGHAEGHAEGHAAAHHAPHDRRYLLLLSLAALGIVYGDIGTSPLYSIKESFLPAHGVPPTRDNVLGVLSLVIWSLILVISIKYIVFILRADNRGEGGILVLTSLVTPAHALRRGRWGLIILGLFGTALLYGDGMITPAISVLSAVEGLEILTPALSPYVVPITVAIIATLFFFQSHGTSAVGRIFGPVMVLWFGTIAALGVAHIVAEPHVFAAVVPTHALRFFLDNGWHGFVVLGSVFLVVTGGEALYADMGHFGRRPIQLAWFGLVLPALLLNYLGQGALLIRDPAAVANPFYRMVPGWALLPVVIVATLATVIASQALISGAFSLTLQAVQLGYSPRVQIEHTSAREMGQIYIPSVNWALMASCIALVLGFRTSTNLAAAYGVAVTTTMAITTLLFYFVARERWHWSILKAGAVAGFFLVIDLAFWGANLLKIPHGGWVPLVIGAVVFTLLSTWKKGRVVLASRMADRTLPREAFLESLLAHPPHRVPGTAVFMYGSSTGTPPALLHNLKHNRVLHQRVVFLTIRTEGVPHVPPEERARVTEIGHGLWEVVLRYGFMEDADVPEALQALGHPELPFKPLETTYFLGRETLIATKRPGMALWRERLFALMSRNARPATTFFRLPPNRVVELGAQVEL</sequence>
<comment type="catalytic activity">
    <reaction evidence="12">
        <text>K(+)(in) + H(+)(in) = K(+)(out) + H(+)(out)</text>
        <dbReference type="Rhea" id="RHEA:28490"/>
        <dbReference type="ChEBI" id="CHEBI:15378"/>
        <dbReference type="ChEBI" id="CHEBI:29103"/>
    </reaction>
</comment>
<dbReference type="PANTHER" id="PTHR30540:SF79">
    <property type="entry name" value="LOW AFFINITY POTASSIUM TRANSPORT SYSTEM PROTEIN KUP"/>
    <property type="match status" value="1"/>
</dbReference>
<evidence type="ECO:0000256" key="9">
    <source>
        <dbReference type="ARBA" id="ARBA00022989"/>
    </source>
</evidence>
<dbReference type="AlphaFoldDB" id="A0AA37V0W6"/>
<feature type="transmembrane region" description="Helical" evidence="12">
    <location>
        <begin position="168"/>
        <end position="186"/>
    </location>
</feature>
<dbReference type="Proteomes" id="UP001161325">
    <property type="component" value="Unassembled WGS sequence"/>
</dbReference>
<keyword evidence="4 12" id="KW-1003">Cell membrane</keyword>
<evidence type="ECO:0000256" key="12">
    <source>
        <dbReference type="HAMAP-Rule" id="MF_01522"/>
    </source>
</evidence>
<evidence type="ECO:0000256" key="2">
    <source>
        <dbReference type="ARBA" id="ARBA00007019"/>
    </source>
</evidence>
<feature type="transmembrane region" description="Helical" evidence="12">
    <location>
        <begin position="239"/>
        <end position="262"/>
    </location>
</feature>
<dbReference type="InterPro" id="IPR053951">
    <property type="entry name" value="K_trans_N"/>
</dbReference>
<keyword evidence="3 12" id="KW-0813">Transport</keyword>
<keyword evidence="8 12" id="KW-0630">Potassium</keyword>
<feature type="transmembrane region" description="Helical" evidence="12">
    <location>
        <begin position="452"/>
        <end position="469"/>
    </location>
</feature>
<keyword evidence="10 12" id="KW-0406">Ion transport</keyword>
<keyword evidence="16" id="KW-1185">Reference proteome</keyword>
<feature type="transmembrane region" description="Helical" evidence="12">
    <location>
        <begin position="366"/>
        <end position="386"/>
    </location>
</feature>
<keyword evidence="11 12" id="KW-0472">Membrane</keyword>
<dbReference type="EMBL" id="BRXS01000002">
    <property type="protein sequence ID" value="GLC25240.1"/>
    <property type="molecule type" value="Genomic_DNA"/>
</dbReference>
<dbReference type="RefSeq" id="WP_284349686.1">
    <property type="nucleotide sequence ID" value="NZ_BRXS01000002.1"/>
</dbReference>
<feature type="domain" description="K+ potassium transporter C-terminal" evidence="14">
    <location>
        <begin position="503"/>
        <end position="651"/>
    </location>
</feature>
<keyword evidence="7 12" id="KW-0769">Symport</keyword>
<comment type="function">
    <text evidence="12">Transport of potassium into the cell. Likely operates as a K(+):H(+) symporter.</text>
</comment>